<dbReference type="RefSeq" id="WP_201924906.1">
    <property type="nucleotide sequence ID" value="NZ_JAERPO010000001.1"/>
</dbReference>
<feature type="transmembrane region" description="Helical" evidence="1">
    <location>
        <begin position="285"/>
        <end position="308"/>
    </location>
</feature>
<sequence length="437" mass="48662">MSDQIESTGPLRPVAQTDRIDSLDILRGIAVLGILLMNIVGFALLPQAYGNPFADGGATGPNRDVFVAMTVGFEGTMRGIFSILFGASIVLLTERMERAGAGLATAEIYFRRTLWLLLFGIIHWTLMLWFGEILFGYAMCGLVLFSFRKLAPRWLLLIAAPLLLFASFDQYQTYHSTMAQQAAASEAETAKAAGASLTGEQERAIEAWQEQLGHVIPNDEMADHVRATHSGSWWNAVTSQFDFSYTFQWTDAPYWYFTDMIPFMLIGMALLKLGVLPAALPARTYAAMIALGYGIGIPLGIYETGLLFDGGFSPVAVAKANMTYQISRLAMVTGHLGLVLLVVRTGLLRAPMRVLAATGQMALSNYLAQTIICVALFYGFGFGLFGRFERIELYMIVAAIWAAELIWSPLWLARFRFGPFEWLWRTLTYWRVQPFRR</sequence>
<feature type="transmembrane region" description="Helical" evidence="1">
    <location>
        <begin position="65"/>
        <end position="93"/>
    </location>
</feature>
<feature type="transmembrane region" description="Helical" evidence="1">
    <location>
        <begin position="329"/>
        <end position="347"/>
    </location>
</feature>
<dbReference type="EMBL" id="JAILXK010000001">
    <property type="protein sequence ID" value="MBY4637048.1"/>
    <property type="molecule type" value="Genomic_DNA"/>
</dbReference>
<dbReference type="PANTHER" id="PTHR30590">
    <property type="entry name" value="INNER MEMBRANE PROTEIN"/>
    <property type="match status" value="1"/>
</dbReference>
<evidence type="ECO:0000313" key="4">
    <source>
        <dbReference type="Proteomes" id="UP001166571"/>
    </source>
</evidence>
<dbReference type="InterPro" id="IPR007349">
    <property type="entry name" value="DUF418"/>
</dbReference>
<dbReference type="Pfam" id="PF04235">
    <property type="entry name" value="DUF418"/>
    <property type="match status" value="1"/>
</dbReference>
<organism evidence="3 4">
    <name type="scientific">Sphingopyxis jiangsuensis</name>
    <dbReference type="NCBI Taxonomy" id="2871171"/>
    <lineage>
        <taxon>Bacteria</taxon>
        <taxon>Pseudomonadati</taxon>
        <taxon>Pseudomonadota</taxon>
        <taxon>Alphaproteobacteria</taxon>
        <taxon>Sphingomonadales</taxon>
        <taxon>Sphingomonadaceae</taxon>
        <taxon>Sphingopyxis</taxon>
    </lineage>
</organism>
<reference evidence="3" key="1">
    <citation type="submission" date="2021-08" db="EMBL/GenBank/DDBJ databases">
        <title>Sphingopyxis panaciterrulae sp. nov., isolated from the surface water of the Yellow Sea.</title>
        <authorList>
            <person name="Gao Z."/>
            <person name="Zhang D."/>
            <person name="Zhang A."/>
        </authorList>
    </citation>
    <scope>NUCLEOTIDE SEQUENCE</scope>
    <source>
        <strain evidence="3">XHP0097</strain>
    </source>
</reference>
<accession>A0ABS7MDL5</accession>
<keyword evidence="1" id="KW-1133">Transmembrane helix</keyword>
<keyword evidence="4" id="KW-1185">Reference proteome</keyword>
<feature type="transmembrane region" description="Helical" evidence="1">
    <location>
        <begin position="151"/>
        <end position="168"/>
    </location>
</feature>
<name>A0ABS7MDL5_9SPHN</name>
<proteinExistence type="predicted"/>
<feature type="transmembrane region" description="Helical" evidence="1">
    <location>
        <begin position="367"/>
        <end position="386"/>
    </location>
</feature>
<comment type="caution">
    <text evidence="3">The sequence shown here is derived from an EMBL/GenBank/DDBJ whole genome shotgun (WGS) entry which is preliminary data.</text>
</comment>
<feature type="transmembrane region" description="Helical" evidence="1">
    <location>
        <begin position="393"/>
        <end position="413"/>
    </location>
</feature>
<gene>
    <name evidence="3" type="ORF">K5P26_07850</name>
</gene>
<dbReference type="Proteomes" id="UP001166571">
    <property type="component" value="Unassembled WGS sequence"/>
</dbReference>
<keyword evidence="1" id="KW-0472">Membrane</keyword>
<evidence type="ECO:0000259" key="2">
    <source>
        <dbReference type="Pfam" id="PF04235"/>
    </source>
</evidence>
<keyword evidence="1" id="KW-0812">Transmembrane</keyword>
<dbReference type="InterPro" id="IPR052529">
    <property type="entry name" value="Bact_Transport_Assoc"/>
</dbReference>
<feature type="transmembrane region" description="Helical" evidence="1">
    <location>
        <begin position="25"/>
        <end position="45"/>
    </location>
</feature>
<evidence type="ECO:0000256" key="1">
    <source>
        <dbReference type="SAM" id="Phobius"/>
    </source>
</evidence>
<feature type="transmembrane region" description="Helical" evidence="1">
    <location>
        <begin position="114"/>
        <end position="145"/>
    </location>
</feature>
<evidence type="ECO:0000313" key="3">
    <source>
        <dbReference type="EMBL" id="MBY4637048.1"/>
    </source>
</evidence>
<protein>
    <submittedName>
        <fullName evidence="3">DUF418 domain-containing protein</fullName>
    </submittedName>
</protein>
<dbReference type="PANTHER" id="PTHR30590:SF2">
    <property type="entry name" value="INNER MEMBRANE PROTEIN"/>
    <property type="match status" value="1"/>
</dbReference>
<feature type="domain" description="DUF418" evidence="2">
    <location>
        <begin position="279"/>
        <end position="431"/>
    </location>
</feature>
<feature type="transmembrane region" description="Helical" evidence="1">
    <location>
        <begin position="254"/>
        <end position="279"/>
    </location>
</feature>